<organism evidence="14 15">
    <name type="scientific">Candidatus Portnoybacteria bacterium CG23_combo_of_CG06-09_8_20_14_all_37_13</name>
    <dbReference type="NCBI Taxonomy" id="1974819"/>
    <lineage>
        <taxon>Bacteria</taxon>
        <taxon>Candidatus Portnoyibacteriota</taxon>
    </lineage>
</organism>
<evidence type="ECO:0000259" key="12">
    <source>
        <dbReference type="SMART" id="SM00836"/>
    </source>
</evidence>
<dbReference type="PANTHER" id="PTHR11956:SF5">
    <property type="entry name" value="ARGININE--TRNA LIGASE, CYTOPLASMIC"/>
    <property type="match status" value="1"/>
</dbReference>
<dbReference type="Pfam" id="PF05746">
    <property type="entry name" value="DALR_1"/>
    <property type="match status" value="1"/>
</dbReference>
<dbReference type="SUPFAM" id="SSF55190">
    <property type="entry name" value="Arginyl-tRNA synthetase (ArgRS), N-terminal 'additional' domain"/>
    <property type="match status" value="1"/>
</dbReference>
<dbReference type="SUPFAM" id="SSF52374">
    <property type="entry name" value="Nucleotidylyl transferase"/>
    <property type="match status" value="1"/>
</dbReference>
<evidence type="ECO:0000259" key="13">
    <source>
        <dbReference type="SMART" id="SM01016"/>
    </source>
</evidence>
<evidence type="ECO:0000313" key="14">
    <source>
        <dbReference type="EMBL" id="PIP17301.1"/>
    </source>
</evidence>
<dbReference type="PANTHER" id="PTHR11956">
    <property type="entry name" value="ARGINYL-TRNA SYNTHETASE"/>
    <property type="match status" value="1"/>
</dbReference>
<dbReference type="Gene3D" id="3.30.1360.70">
    <property type="entry name" value="Arginyl tRNA synthetase N-terminal domain"/>
    <property type="match status" value="1"/>
</dbReference>
<keyword evidence="4 10" id="KW-0547">Nucleotide-binding</keyword>
<evidence type="ECO:0000313" key="15">
    <source>
        <dbReference type="Proteomes" id="UP000231480"/>
    </source>
</evidence>
<dbReference type="InterPro" id="IPR005148">
    <property type="entry name" value="Arg-tRNA-synth_N"/>
</dbReference>
<dbReference type="InterPro" id="IPR014729">
    <property type="entry name" value="Rossmann-like_a/b/a_fold"/>
</dbReference>
<dbReference type="GO" id="GO:0005524">
    <property type="term" value="F:ATP binding"/>
    <property type="evidence" value="ECO:0007669"/>
    <property type="project" value="UniProtKB-KW"/>
</dbReference>
<feature type="domain" description="DALR anticodon binding" evidence="12">
    <location>
        <begin position="425"/>
        <end position="537"/>
    </location>
</feature>
<name>A0A2G9YFK2_9BACT</name>
<dbReference type="InterPro" id="IPR035684">
    <property type="entry name" value="ArgRS_core"/>
</dbReference>
<evidence type="ECO:0000256" key="2">
    <source>
        <dbReference type="ARBA" id="ARBA00012837"/>
    </source>
</evidence>
<comment type="caution">
    <text evidence="14">The sequence shown here is derived from an EMBL/GenBank/DDBJ whole genome shotgun (WGS) entry which is preliminary data.</text>
</comment>
<dbReference type="GO" id="GO:0006420">
    <property type="term" value="P:arginyl-tRNA aminoacylation"/>
    <property type="evidence" value="ECO:0007669"/>
    <property type="project" value="UniProtKB-UniRule"/>
</dbReference>
<dbReference type="PRINTS" id="PR01038">
    <property type="entry name" value="TRNASYNTHARG"/>
</dbReference>
<protein>
    <recommendedName>
        <fullName evidence="2 9">Arginine--tRNA ligase</fullName>
        <ecNumber evidence="2 9">6.1.1.19</ecNumber>
    </recommendedName>
</protein>
<evidence type="ECO:0000256" key="1">
    <source>
        <dbReference type="ARBA" id="ARBA00005594"/>
    </source>
</evidence>
<dbReference type="SMART" id="SM00836">
    <property type="entry name" value="DALR_1"/>
    <property type="match status" value="1"/>
</dbReference>
<dbReference type="Gene3D" id="1.10.730.10">
    <property type="entry name" value="Isoleucyl-tRNA Synthetase, Domain 1"/>
    <property type="match status" value="1"/>
</dbReference>
<keyword evidence="3 10" id="KW-0436">Ligase</keyword>
<keyword evidence="6 10" id="KW-0648">Protein biosynthesis</keyword>
<dbReference type="SMART" id="SM01016">
    <property type="entry name" value="Arg_tRNA_synt_N"/>
    <property type="match status" value="1"/>
</dbReference>
<feature type="domain" description="Arginyl tRNA synthetase N-terminal" evidence="13">
    <location>
        <begin position="8"/>
        <end position="81"/>
    </location>
</feature>
<keyword evidence="11" id="KW-0175">Coiled coil</keyword>
<evidence type="ECO:0000256" key="3">
    <source>
        <dbReference type="ARBA" id="ARBA00022598"/>
    </source>
</evidence>
<dbReference type="EMBL" id="PCRH01000016">
    <property type="protein sequence ID" value="PIP17301.1"/>
    <property type="molecule type" value="Genomic_DNA"/>
</dbReference>
<dbReference type="AlphaFoldDB" id="A0A2G9YFK2"/>
<evidence type="ECO:0000256" key="7">
    <source>
        <dbReference type="ARBA" id="ARBA00023146"/>
    </source>
</evidence>
<dbReference type="FunFam" id="1.10.730.10:FF:000006">
    <property type="entry name" value="Arginyl-tRNA synthetase 2, mitochondrial"/>
    <property type="match status" value="1"/>
</dbReference>
<dbReference type="GO" id="GO:0005737">
    <property type="term" value="C:cytoplasm"/>
    <property type="evidence" value="ECO:0007669"/>
    <property type="project" value="UniProtKB-UniRule"/>
</dbReference>
<comment type="similarity">
    <text evidence="1 10">Belongs to the class-I aminoacyl-tRNA synthetase family.</text>
</comment>
<dbReference type="EC" id="6.1.1.19" evidence="2 9"/>
<dbReference type="SUPFAM" id="SSF47323">
    <property type="entry name" value="Anticodon-binding domain of a subclass of class I aminoacyl-tRNA synthetases"/>
    <property type="match status" value="1"/>
</dbReference>
<proteinExistence type="inferred from homology"/>
<evidence type="ECO:0000256" key="5">
    <source>
        <dbReference type="ARBA" id="ARBA00022840"/>
    </source>
</evidence>
<dbReference type="NCBIfam" id="TIGR00456">
    <property type="entry name" value="argS"/>
    <property type="match status" value="1"/>
</dbReference>
<gene>
    <name evidence="14" type="primary">argS</name>
    <name evidence="14" type="ORF">COX44_00610</name>
</gene>
<comment type="catalytic activity">
    <reaction evidence="8">
        <text>tRNA(Arg) + L-arginine + ATP = L-arginyl-tRNA(Arg) + AMP + diphosphate</text>
        <dbReference type="Rhea" id="RHEA:20301"/>
        <dbReference type="Rhea" id="RHEA-COMP:9658"/>
        <dbReference type="Rhea" id="RHEA-COMP:9673"/>
        <dbReference type="ChEBI" id="CHEBI:30616"/>
        <dbReference type="ChEBI" id="CHEBI:32682"/>
        <dbReference type="ChEBI" id="CHEBI:33019"/>
        <dbReference type="ChEBI" id="CHEBI:78442"/>
        <dbReference type="ChEBI" id="CHEBI:78513"/>
        <dbReference type="ChEBI" id="CHEBI:456215"/>
        <dbReference type="EC" id="6.1.1.19"/>
    </reaction>
</comment>
<accession>A0A2G9YFK2</accession>
<dbReference type="InterPro" id="IPR008909">
    <property type="entry name" value="DALR_anticod-bd"/>
</dbReference>
<evidence type="ECO:0000256" key="8">
    <source>
        <dbReference type="ARBA" id="ARBA00049339"/>
    </source>
</evidence>
<evidence type="ECO:0000256" key="6">
    <source>
        <dbReference type="ARBA" id="ARBA00022917"/>
    </source>
</evidence>
<evidence type="ECO:0000256" key="10">
    <source>
        <dbReference type="RuleBase" id="RU363038"/>
    </source>
</evidence>
<evidence type="ECO:0000256" key="9">
    <source>
        <dbReference type="NCBIfam" id="TIGR00456"/>
    </source>
</evidence>
<dbReference type="GO" id="GO:0004814">
    <property type="term" value="F:arginine-tRNA ligase activity"/>
    <property type="evidence" value="ECO:0007669"/>
    <property type="project" value="UniProtKB-UniRule"/>
</dbReference>
<dbReference type="InterPro" id="IPR001278">
    <property type="entry name" value="Arg-tRNA-ligase"/>
</dbReference>
<dbReference type="InterPro" id="IPR009080">
    <property type="entry name" value="tRNAsynth_Ia_anticodon-bd"/>
</dbReference>
<dbReference type="InterPro" id="IPR036695">
    <property type="entry name" value="Arg-tRNA-synth_N_sf"/>
</dbReference>
<evidence type="ECO:0000256" key="4">
    <source>
        <dbReference type="ARBA" id="ARBA00022741"/>
    </source>
</evidence>
<dbReference type="Proteomes" id="UP000231480">
    <property type="component" value="Unassembled WGS sequence"/>
</dbReference>
<dbReference type="Pfam" id="PF00750">
    <property type="entry name" value="tRNA-synt_1d"/>
    <property type="match status" value="1"/>
</dbReference>
<keyword evidence="7 10" id="KW-0030">Aminoacyl-tRNA synthetase</keyword>
<dbReference type="Pfam" id="PF03485">
    <property type="entry name" value="Arg_tRNA_synt_N"/>
    <property type="match status" value="1"/>
</dbReference>
<keyword evidence="5 10" id="KW-0067">ATP-binding</keyword>
<reference evidence="14 15" key="1">
    <citation type="submission" date="2017-09" db="EMBL/GenBank/DDBJ databases">
        <title>Depth-based differentiation of microbial function through sediment-hosted aquifers and enrichment of novel symbionts in the deep terrestrial subsurface.</title>
        <authorList>
            <person name="Probst A.J."/>
            <person name="Ladd B."/>
            <person name="Jarett J.K."/>
            <person name="Geller-Mcgrath D.E."/>
            <person name="Sieber C.M."/>
            <person name="Emerson J.B."/>
            <person name="Anantharaman K."/>
            <person name="Thomas B.C."/>
            <person name="Malmstrom R."/>
            <person name="Stieglmeier M."/>
            <person name="Klingl A."/>
            <person name="Woyke T."/>
            <person name="Ryan C.M."/>
            <person name="Banfield J.F."/>
        </authorList>
    </citation>
    <scope>NUCLEOTIDE SEQUENCE [LARGE SCALE GENOMIC DNA]</scope>
    <source>
        <strain evidence="14">CG23_combo_of_CG06-09_8_20_14_all_37_13</strain>
    </source>
</reference>
<evidence type="ECO:0000256" key="11">
    <source>
        <dbReference type="SAM" id="Coils"/>
    </source>
</evidence>
<feature type="coiled-coil region" evidence="11">
    <location>
        <begin position="189"/>
        <end position="216"/>
    </location>
</feature>
<sequence>MPIKLQTQKVITQTQEACQRLFNIKSDFEVKLSPRPEFGDFTIECFDLAKKLNNKPIEIAQVLAAEIQGASAVGPYLNFKIDYQKFSKELLGEILTNKEKYGQSNLGKKQKIILEFAHPNTHKAFHIGHLRNIITGESLARILENSGYKIIRANYQGDVGLHIAKCLYNLKSEKLKDKIKLLSQAYVAGNKAYEENEEAKKEIQELNQKIYQQDKSIKKIYQQTRQWSLDYFDKIYKRLDTKFDRLYFESEVFEKGKKIVLQNPNIFKKSEGAVIFEGEKYNLHNRVFINSKGQATYEAKDLALAELQLKEYNPDKIIHLVGPEQSEYFKVLFKALEFTLPTSKNREMHLPYGWVRLKKGKMSSRLGNVIAGEWLLDEVKKRLNNQEEIAQAAIKYSILKTNRQKDMAFDIKKSINLFGDSGPYLQYTHARIKSILRKQKASQIKQTPELLEQEKNIILKLSLFPDIIEQSVREYEPSIIAKYLFDLAQIFSNYYHQAPILKAEANKKFFRLNLIKAISIILKRGLCLLGITAPEKM</sequence>
<dbReference type="Gene3D" id="3.40.50.620">
    <property type="entry name" value="HUPs"/>
    <property type="match status" value="1"/>
</dbReference>